<name>A0A3E5B8T5_9BACE</name>
<comment type="caution">
    <text evidence="1">The sequence shown here is derived from an EMBL/GenBank/DDBJ whole genome shotgun (WGS) entry which is preliminary data.</text>
</comment>
<accession>A0A3E5B8T5</accession>
<protein>
    <submittedName>
        <fullName evidence="1">DUF3990 domain-containing protein</fullName>
    </submittedName>
</protein>
<evidence type="ECO:0000313" key="2">
    <source>
        <dbReference type="Proteomes" id="UP000260983"/>
    </source>
</evidence>
<dbReference type="InterPro" id="IPR025051">
    <property type="entry name" value="DUF3990"/>
</dbReference>
<organism evidence="1 2">
    <name type="scientific">Bacteroides oleiciplenus</name>
    <dbReference type="NCBI Taxonomy" id="626931"/>
    <lineage>
        <taxon>Bacteria</taxon>
        <taxon>Pseudomonadati</taxon>
        <taxon>Bacteroidota</taxon>
        <taxon>Bacteroidia</taxon>
        <taxon>Bacteroidales</taxon>
        <taxon>Bacteroidaceae</taxon>
        <taxon>Bacteroides</taxon>
    </lineage>
</organism>
<gene>
    <name evidence="1" type="ORF">DXB65_14905</name>
</gene>
<evidence type="ECO:0000313" key="1">
    <source>
        <dbReference type="EMBL" id="RGN33953.1"/>
    </source>
</evidence>
<proteinExistence type="predicted"/>
<sequence length="158" mass="17918">MTLYHGSNVAIDTIKLDKCSPNKDFGQGFYLTDIEEQAIQMASRRVRISGKGEPVVSAYIFDENLLNDVGLRVKIFDAPSEEWALFVLANREAANTGYCHGYDVVIGPVADDGVAFQLERYVRRLISLETLVEELTYRKLNKQYFFGTELSISKLQRL</sequence>
<dbReference type="AlphaFoldDB" id="A0A3E5B8T5"/>
<dbReference type="Pfam" id="PF13151">
    <property type="entry name" value="DUF3990"/>
    <property type="match status" value="1"/>
</dbReference>
<dbReference type="Proteomes" id="UP000260983">
    <property type="component" value="Unassembled WGS sequence"/>
</dbReference>
<dbReference type="EMBL" id="QSUL01000010">
    <property type="protein sequence ID" value="RGN33953.1"/>
    <property type="molecule type" value="Genomic_DNA"/>
</dbReference>
<reference evidence="1 2" key="1">
    <citation type="submission" date="2018-08" db="EMBL/GenBank/DDBJ databases">
        <title>A genome reference for cultivated species of the human gut microbiota.</title>
        <authorList>
            <person name="Zou Y."/>
            <person name="Xue W."/>
            <person name="Luo G."/>
        </authorList>
    </citation>
    <scope>NUCLEOTIDE SEQUENCE [LARGE SCALE GENOMIC DNA]</scope>
    <source>
        <strain evidence="1 2">OM05-15BH</strain>
    </source>
</reference>